<dbReference type="EMBL" id="CP060632">
    <property type="protein sequence ID" value="QNL99821.1"/>
    <property type="molecule type" value="Genomic_DNA"/>
</dbReference>
<reference evidence="2 3" key="1">
    <citation type="submission" date="2020-08" db="EMBL/GenBank/DDBJ databases">
        <authorList>
            <person name="Liu C."/>
            <person name="Sun Q."/>
        </authorList>
    </citation>
    <scope>NUCLEOTIDE SEQUENCE [LARGE SCALE GENOMIC DNA]</scope>
    <source>
        <strain evidence="2 3">NSJ-4</strain>
    </source>
</reference>
<name>A0A7G9FMP0_9FIRM</name>
<feature type="transmembrane region" description="Helical" evidence="1">
    <location>
        <begin position="72"/>
        <end position="90"/>
    </location>
</feature>
<dbReference type="AlphaFoldDB" id="A0A7G9FMP0"/>
<feature type="transmembrane region" description="Helical" evidence="1">
    <location>
        <begin position="44"/>
        <end position="60"/>
    </location>
</feature>
<gene>
    <name evidence="2" type="ORF">H9Q76_00465</name>
</gene>
<keyword evidence="1" id="KW-0812">Transmembrane</keyword>
<evidence type="ECO:0000313" key="2">
    <source>
        <dbReference type="EMBL" id="QNL99821.1"/>
    </source>
</evidence>
<evidence type="ECO:0000256" key="1">
    <source>
        <dbReference type="SAM" id="Phobius"/>
    </source>
</evidence>
<keyword evidence="3" id="KW-1185">Reference proteome</keyword>
<keyword evidence="1" id="KW-0472">Membrane</keyword>
<proteinExistence type="predicted"/>
<organism evidence="2 3">
    <name type="scientific">Wujia chipingensis</name>
    <dbReference type="NCBI Taxonomy" id="2763670"/>
    <lineage>
        <taxon>Bacteria</taxon>
        <taxon>Bacillati</taxon>
        <taxon>Bacillota</taxon>
        <taxon>Clostridia</taxon>
        <taxon>Lachnospirales</taxon>
        <taxon>Lachnospiraceae</taxon>
        <taxon>Wujia</taxon>
    </lineage>
</organism>
<protein>
    <recommendedName>
        <fullName evidence="4">CvpA family protein</fullName>
    </recommendedName>
</protein>
<dbReference type="Proteomes" id="UP000515819">
    <property type="component" value="Chromosome"/>
</dbReference>
<evidence type="ECO:0008006" key="4">
    <source>
        <dbReference type="Google" id="ProtNLM"/>
    </source>
</evidence>
<feature type="transmembrane region" description="Helical" evidence="1">
    <location>
        <begin position="110"/>
        <end position="131"/>
    </location>
</feature>
<keyword evidence="1" id="KW-1133">Transmembrane helix</keyword>
<evidence type="ECO:0000313" key="3">
    <source>
        <dbReference type="Proteomes" id="UP000515819"/>
    </source>
</evidence>
<dbReference type="KEGG" id="wcp:H9Q76_00465"/>
<accession>A0A7G9FMP0</accession>
<sequence>MKKAGVNMAKNKVKVEYDVDMEKERRKKQQKNGKPGFAIRRSNILLYGLLLVVEVLFYYFLTPAINVHTSGFWTWVILTLAAIGFCSFDFKGTRITKKGNIKEAVGSTKVVMVSFTTILVLIVGLIIGGLASSKLLRASKYAGIIKVEDGDFATDVPESENINNIALMDTDSARIIGDRAIGSLFDVVSQYQVSETYSTIDYNGVPMKVAPLEYAGFIKYLNNKDAGIPGYVLVDPVKNEADYVKIEKPIQYSSSAYFGKNLQRHVQLSYPTYDFNGYYFELDNEGNPYYICPVLKPNAGLFGAKDVKGIVLCDPCSGDCEYMDLGDIPNWVDRVYDGDLLCDRYNWYGMLSGGFINSKIGNKGCKVTTDDYGYKVMDGDVWVYTGVTSVNGDQSNIGFVLMNSRTAESKYFAIAGAEEHSAMSSAEGQVQNLGYTSSFPSLINIGNVPTYIMVLKDNAGLVKMYALVNVEKYSIVATGATQKEALASYRKLLAENSIATSGNDVSEDTLSKKITVTQIRYITVENETYVYITAKDRSVYKQNFAENESLIKIEEGDVITVHYMESDDGVNTLLSYE</sequence>